<dbReference type="PANTHER" id="PTHR37981:SF1">
    <property type="entry name" value="SGNH HYDROLASE-TYPE ESTERASE DOMAIN-CONTAINING PROTEIN"/>
    <property type="match status" value="1"/>
</dbReference>
<feature type="domain" description="SGNH hydrolase-type esterase" evidence="5">
    <location>
        <begin position="61"/>
        <end position="315"/>
    </location>
</feature>
<dbReference type="EMBL" id="CP031264">
    <property type="protein sequence ID" value="AXI77476.1"/>
    <property type="molecule type" value="Genomic_DNA"/>
</dbReference>
<keyword evidence="7" id="KW-1185">Reference proteome</keyword>
<evidence type="ECO:0000256" key="3">
    <source>
        <dbReference type="SAM" id="MobiDB-lite"/>
    </source>
</evidence>
<evidence type="ECO:0000256" key="1">
    <source>
        <dbReference type="PIRSR" id="PIRSR637460-1"/>
    </source>
</evidence>
<dbReference type="GO" id="GO:0019433">
    <property type="term" value="P:triglyceride catabolic process"/>
    <property type="evidence" value="ECO:0007669"/>
    <property type="project" value="TreeGrafter"/>
</dbReference>
<evidence type="ECO:0000256" key="2">
    <source>
        <dbReference type="PIRSR" id="PIRSR637460-2"/>
    </source>
</evidence>
<dbReference type="Proteomes" id="UP000249340">
    <property type="component" value="Chromosome"/>
</dbReference>
<keyword evidence="4" id="KW-0732">Signal</keyword>
<evidence type="ECO:0000313" key="7">
    <source>
        <dbReference type="Proteomes" id="UP000249340"/>
    </source>
</evidence>
<dbReference type="InterPro" id="IPR013830">
    <property type="entry name" value="SGNH_hydro"/>
</dbReference>
<accession>A0A345SUS1</accession>
<feature type="region of interest" description="Disordered" evidence="3">
    <location>
        <begin position="29"/>
        <end position="84"/>
    </location>
</feature>
<dbReference type="PROSITE" id="PS51257">
    <property type="entry name" value="PROKAR_LIPOPROTEIN"/>
    <property type="match status" value="1"/>
</dbReference>
<dbReference type="CDD" id="cd01823">
    <property type="entry name" value="SEST_like"/>
    <property type="match status" value="1"/>
</dbReference>
<dbReference type="RefSeq" id="WP_111489953.1">
    <property type="nucleotide sequence ID" value="NZ_CP031264.1"/>
</dbReference>
<dbReference type="KEGG" id="stri:C7M71_008510"/>
<dbReference type="SUPFAM" id="SSF52266">
    <property type="entry name" value="SGNH hydrolase"/>
    <property type="match status" value="1"/>
</dbReference>
<protein>
    <submittedName>
        <fullName evidence="6">SGNH/GDSL hydrolase family protein</fullName>
    </submittedName>
</protein>
<dbReference type="Pfam" id="PF13472">
    <property type="entry name" value="Lipase_GDSL_2"/>
    <property type="match status" value="1"/>
</dbReference>
<dbReference type="Gene3D" id="3.40.50.1110">
    <property type="entry name" value="SGNH hydrolase"/>
    <property type="match status" value="1"/>
</dbReference>
<dbReference type="InterPro" id="IPR036514">
    <property type="entry name" value="SGNH_hydro_sf"/>
</dbReference>
<dbReference type="InterPro" id="IPR037460">
    <property type="entry name" value="SEST-like"/>
</dbReference>
<reference evidence="7" key="1">
    <citation type="submission" date="2018-07" db="EMBL/GenBank/DDBJ databases">
        <title>Streptacidiphilus bronchialis DSM 106435 chromosome.</title>
        <authorList>
            <person name="Batra D."/>
            <person name="Gulvik C.A."/>
        </authorList>
    </citation>
    <scope>NUCLEOTIDE SEQUENCE [LARGE SCALE GENOMIC DNA]</scope>
    <source>
        <strain evidence="7">DSM 106435</strain>
    </source>
</reference>
<dbReference type="PANTHER" id="PTHR37981">
    <property type="entry name" value="LIPASE 2"/>
    <property type="match status" value="1"/>
</dbReference>
<feature type="compositionally biased region" description="Low complexity" evidence="3">
    <location>
        <begin position="42"/>
        <end position="63"/>
    </location>
</feature>
<sequence length="329" mass="33398">MQKKDLRTAAGALAATGALLLTAACSGGGGSQAGPAKPAPVPVATTAPSPGSGSSAGPYAALGDSYTSGPRIPTQAGTPLGCDRSDRNYPSLVAKALGLTGRDFRDVSCSGATTANLAAPQSTSDGVNPPQLAALSTRTRLVTLSIGGNDVGFVALLSRCVQAGVLRSLGLDRSAAPSGDAPCKDFYTASGHDELGQRVQTAGRRLAAGLAEVRQRAPLARVFVVGYPALVPESGAACPSQLGLAAGDVAFLHDEEQRLNTELRQRAEAAGARYVDTWTPSLGHDACTAEAVRWIEPLSPAAPAAPAHPNERGERGMADAVLRAVRGPF</sequence>
<name>A0A345SUS1_9ACTN</name>
<feature type="active site" evidence="1">
    <location>
        <position position="308"/>
    </location>
</feature>
<gene>
    <name evidence="6" type="ORF">C7M71_008510</name>
</gene>
<feature type="signal peptide" evidence="4">
    <location>
        <begin position="1"/>
        <end position="23"/>
    </location>
</feature>
<dbReference type="OrthoDB" id="5503950at2"/>
<evidence type="ECO:0000313" key="6">
    <source>
        <dbReference type="EMBL" id="AXI77476.1"/>
    </source>
</evidence>
<dbReference type="AlphaFoldDB" id="A0A345SUS1"/>
<keyword evidence="2" id="KW-1015">Disulfide bond</keyword>
<organism evidence="6 7">
    <name type="scientific">Peterkaempfera bronchialis</name>
    <dbReference type="NCBI Taxonomy" id="2126346"/>
    <lineage>
        <taxon>Bacteria</taxon>
        <taxon>Bacillati</taxon>
        <taxon>Actinomycetota</taxon>
        <taxon>Actinomycetes</taxon>
        <taxon>Kitasatosporales</taxon>
        <taxon>Streptomycetaceae</taxon>
        <taxon>Peterkaempfera</taxon>
    </lineage>
</organism>
<feature type="disulfide bond" evidence="2">
    <location>
        <begin position="82"/>
        <end position="109"/>
    </location>
</feature>
<evidence type="ECO:0000259" key="5">
    <source>
        <dbReference type="Pfam" id="PF13472"/>
    </source>
</evidence>
<feature type="chain" id="PRO_5038837990" evidence="4">
    <location>
        <begin position="24"/>
        <end position="329"/>
    </location>
</feature>
<keyword evidence="6" id="KW-0378">Hydrolase</keyword>
<feature type="active site" description="Nucleophile" evidence="1">
    <location>
        <position position="65"/>
    </location>
</feature>
<proteinExistence type="predicted"/>
<feature type="disulfide bond" evidence="2">
    <location>
        <begin position="160"/>
        <end position="183"/>
    </location>
</feature>
<evidence type="ECO:0000256" key="4">
    <source>
        <dbReference type="SAM" id="SignalP"/>
    </source>
</evidence>
<dbReference type="GO" id="GO:0004806">
    <property type="term" value="F:triacylglycerol lipase activity"/>
    <property type="evidence" value="ECO:0007669"/>
    <property type="project" value="TreeGrafter"/>
</dbReference>